<protein>
    <submittedName>
        <fullName evidence="1">Uncharacterized protein</fullName>
    </submittedName>
</protein>
<evidence type="ECO:0000313" key="1">
    <source>
        <dbReference type="EMBL" id="KAJ3527023.1"/>
    </source>
</evidence>
<sequence>MAALTKMDFLQNRPHALTLAEEQCIERLLVAYNEVMPHMRVRLAEHLARYVVERGVREGASLYDRPSTHPAYRPWVNKKKLYYPTWFVLAACYGPDYEELRALRREMSDLWDVDFPTDCVIYPQVSYHLQAPRYCGWESLLSYYS</sequence>
<organism evidence="1 2">
    <name type="scientific">Fusarium decemcellulare</name>
    <dbReference type="NCBI Taxonomy" id="57161"/>
    <lineage>
        <taxon>Eukaryota</taxon>
        <taxon>Fungi</taxon>
        <taxon>Dikarya</taxon>
        <taxon>Ascomycota</taxon>
        <taxon>Pezizomycotina</taxon>
        <taxon>Sordariomycetes</taxon>
        <taxon>Hypocreomycetidae</taxon>
        <taxon>Hypocreales</taxon>
        <taxon>Nectriaceae</taxon>
        <taxon>Fusarium</taxon>
        <taxon>Fusarium decemcellulare species complex</taxon>
    </lineage>
</organism>
<comment type="caution">
    <text evidence="1">The sequence shown here is derived from an EMBL/GenBank/DDBJ whole genome shotgun (WGS) entry which is preliminary data.</text>
</comment>
<dbReference type="EMBL" id="JANRMS010001628">
    <property type="protein sequence ID" value="KAJ3527023.1"/>
    <property type="molecule type" value="Genomic_DNA"/>
</dbReference>
<proteinExistence type="predicted"/>
<name>A0ACC1RWP7_9HYPO</name>
<dbReference type="Proteomes" id="UP001148629">
    <property type="component" value="Unassembled WGS sequence"/>
</dbReference>
<accession>A0ACC1RWP7</accession>
<reference evidence="1" key="1">
    <citation type="submission" date="2022-08" db="EMBL/GenBank/DDBJ databases">
        <title>Genome Sequence of Fusarium decemcellulare.</title>
        <authorList>
            <person name="Buettner E."/>
        </authorList>
    </citation>
    <scope>NUCLEOTIDE SEQUENCE</scope>
    <source>
        <strain evidence="1">Babe19</strain>
    </source>
</reference>
<evidence type="ECO:0000313" key="2">
    <source>
        <dbReference type="Proteomes" id="UP001148629"/>
    </source>
</evidence>
<gene>
    <name evidence="1" type="ORF">NM208_g10914</name>
</gene>
<keyword evidence="2" id="KW-1185">Reference proteome</keyword>